<evidence type="ECO:0000313" key="8">
    <source>
        <dbReference type="Proteomes" id="UP000242850"/>
    </source>
</evidence>
<evidence type="ECO:0000256" key="2">
    <source>
        <dbReference type="ARBA" id="ARBA00009773"/>
    </source>
</evidence>
<feature type="transmembrane region" description="Helical" evidence="6">
    <location>
        <begin position="34"/>
        <end position="50"/>
    </location>
</feature>
<feature type="transmembrane region" description="Helical" evidence="6">
    <location>
        <begin position="153"/>
        <end position="177"/>
    </location>
</feature>
<dbReference type="EMBL" id="FNUK01000019">
    <property type="protein sequence ID" value="SEF98471.1"/>
    <property type="molecule type" value="Genomic_DNA"/>
</dbReference>
<dbReference type="InterPro" id="IPR014227">
    <property type="entry name" value="YtvI-like"/>
</dbReference>
<evidence type="ECO:0000256" key="3">
    <source>
        <dbReference type="ARBA" id="ARBA00022692"/>
    </source>
</evidence>
<feature type="transmembrane region" description="Helical" evidence="6">
    <location>
        <begin position="316"/>
        <end position="341"/>
    </location>
</feature>
<keyword evidence="5 6" id="KW-0472">Membrane</keyword>
<sequence length="347" mass="40167">MFNKDFILKLKRFFIFLLIYTLLFFTFFKTLPYTLPFVLAIIIALINKPFNKFLIKQFKLPVALSSIITTGITFSLIFYILSLIIIKIISEARTLLFKIPNVDTLYPYIQNIIINLERHVRNLDPFIIEKLQTNLNKIFSSAFNMLQTLLNTILSFAIKLPSVFLIIIITFIATYFLSKDITLYEMELTSIFNENGKKKFEEFISEAYKMLIGYIKSYSILVSLTFLESLIAFTSLKLSYAFLLSLVCALLDIFPILGVGLIYFSLVIYFVIMKKYYMAIAVIIIYIIITIIRQIVEPKLVSSNLGLNPIMVLASIYIGVKAYGFLGMLYLIFLMVFYNILKKIQVI</sequence>
<evidence type="ECO:0000256" key="4">
    <source>
        <dbReference type="ARBA" id="ARBA00022989"/>
    </source>
</evidence>
<feature type="transmembrane region" description="Helical" evidence="6">
    <location>
        <begin position="276"/>
        <end position="296"/>
    </location>
</feature>
<organism evidence="7 8">
    <name type="scientific">Caloramator fervidus</name>
    <dbReference type="NCBI Taxonomy" id="29344"/>
    <lineage>
        <taxon>Bacteria</taxon>
        <taxon>Bacillati</taxon>
        <taxon>Bacillota</taxon>
        <taxon>Clostridia</taxon>
        <taxon>Eubacteriales</taxon>
        <taxon>Clostridiaceae</taxon>
        <taxon>Caloramator</taxon>
    </lineage>
</organism>
<dbReference type="InterPro" id="IPR002549">
    <property type="entry name" value="AI-2E-like"/>
</dbReference>
<dbReference type="PANTHER" id="PTHR21716:SF68">
    <property type="entry name" value="TRANSPORT PROTEIN YTVI-RELATED"/>
    <property type="match status" value="1"/>
</dbReference>
<evidence type="ECO:0000256" key="5">
    <source>
        <dbReference type="ARBA" id="ARBA00023136"/>
    </source>
</evidence>
<keyword evidence="3 6" id="KW-0812">Transmembrane</keyword>
<protein>
    <submittedName>
        <fullName evidence="7">Sporulation integral membrane protein YtvI</fullName>
    </submittedName>
</protein>
<accession>A0A1H5WGX9</accession>
<dbReference type="Proteomes" id="UP000242850">
    <property type="component" value="Unassembled WGS sequence"/>
</dbReference>
<evidence type="ECO:0000313" key="7">
    <source>
        <dbReference type="EMBL" id="SEF98471.1"/>
    </source>
</evidence>
<dbReference type="GO" id="GO:0055085">
    <property type="term" value="P:transmembrane transport"/>
    <property type="evidence" value="ECO:0007669"/>
    <property type="project" value="TreeGrafter"/>
</dbReference>
<dbReference type="PANTHER" id="PTHR21716">
    <property type="entry name" value="TRANSMEMBRANE PROTEIN"/>
    <property type="match status" value="1"/>
</dbReference>
<dbReference type="OrthoDB" id="9774361at2"/>
<dbReference type="Pfam" id="PF01594">
    <property type="entry name" value="AI-2E_transport"/>
    <property type="match status" value="1"/>
</dbReference>
<proteinExistence type="inferred from homology"/>
<keyword evidence="4 6" id="KW-1133">Transmembrane helix</keyword>
<evidence type="ECO:0000256" key="6">
    <source>
        <dbReference type="SAM" id="Phobius"/>
    </source>
</evidence>
<comment type="similarity">
    <text evidence="2">Belongs to the autoinducer-2 exporter (AI-2E) (TC 2.A.86) family.</text>
</comment>
<reference evidence="8" key="1">
    <citation type="submission" date="2016-10" db="EMBL/GenBank/DDBJ databases">
        <authorList>
            <person name="Varghese N."/>
            <person name="Submissions S."/>
        </authorList>
    </citation>
    <scope>NUCLEOTIDE SEQUENCE [LARGE SCALE GENOMIC DNA]</scope>
    <source>
        <strain evidence="8">DSM 5463</strain>
    </source>
</reference>
<feature type="transmembrane region" description="Helical" evidence="6">
    <location>
        <begin position="242"/>
        <end position="264"/>
    </location>
</feature>
<feature type="transmembrane region" description="Helical" evidence="6">
    <location>
        <begin position="62"/>
        <end position="89"/>
    </location>
</feature>
<dbReference type="RefSeq" id="WP_103896412.1">
    <property type="nucleotide sequence ID" value="NZ_FNUK01000019.1"/>
</dbReference>
<dbReference type="NCBIfam" id="TIGR02872">
    <property type="entry name" value="spore_ytvI"/>
    <property type="match status" value="1"/>
</dbReference>
<keyword evidence="8" id="KW-1185">Reference proteome</keyword>
<dbReference type="AlphaFoldDB" id="A0A1H5WGX9"/>
<gene>
    <name evidence="7" type="ORF">SAMN05660865_01471</name>
</gene>
<evidence type="ECO:0000256" key="1">
    <source>
        <dbReference type="ARBA" id="ARBA00004141"/>
    </source>
</evidence>
<dbReference type="GO" id="GO:0016020">
    <property type="term" value="C:membrane"/>
    <property type="evidence" value="ECO:0007669"/>
    <property type="project" value="UniProtKB-SubCell"/>
</dbReference>
<name>A0A1H5WGX9_9CLOT</name>
<comment type="subcellular location">
    <subcellularLocation>
        <location evidence="1">Membrane</location>
        <topology evidence="1">Multi-pass membrane protein</topology>
    </subcellularLocation>
</comment>